<evidence type="ECO:0000256" key="7">
    <source>
        <dbReference type="ARBA" id="ARBA00023242"/>
    </source>
</evidence>
<evidence type="ECO:0000256" key="9">
    <source>
        <dbReference type="ARBA" id="ARBA00023328"/>
    </source>
</evidence>
<evidence type="ECO:0000313" key="12">
    <source>
        <dbReference type="Proteomes" id="UP000027920"/>
    </source>
</evidence>
<evidence type="ECO:0000256" key="5">
    <source>
        <dbReference type="ARBA" id="ARBA00022776"/>
    </source>
</evidence>
<dbReference type="GO" id="GO:0005634">
    <property type="term" value="C:nucleus"/>
    <property type="evidence" value="ECO:0007669"/>
    <property type="project" value="UniProtKB-SubCell"/>
</dbReference>
<feature type="region of interest" description="Disordered" evidence="10">
    <location>
        <begin position="1"/>
        <end position="22"/>
    </location>
</feature>
<keyword evidence="9" id="KW-0137">Centromere</keyword>
<dbReference type="GO" id="GO:0051301">
    <property type="term" value="P:cell division"/>
    <property type="evidence" value="ECO:0007669"/>
    <property type="project" value="UniProtKB-KW"/>
</dbReference>
<keyword evidence="12" id="KW-1185">Reference proteome</keyword>
<dbReference type="GeneID" id="25279337"/>
<keyword evidence="6" id="KW-0995">Kinetochore</keyword>
<proteinExistence type="predicted"/>
<reference evidence="11 12" key="1">
    <citation type="submission" date="2013-03" db="EMBL/GenBank/DDBJ databases">
        <title>The Genome Sequence of Exophiala aquamarina CBS 119918.</title>
        <authorList>
            <consortium name="The Broad Institute Genomics Platform"/>
            <person name="Cuomo C."/>
            <person name="de Hoog S."/>
            <person name="Gorbushina A."/>
            <person name="Walker B."/>
            <person name="Young S.K."/>
            <person name="Zeng Q."/>
            <person name="Gargeya S."/>
            <person name="Fitzgerald M."/>
            <person name="Haas B."/>
            <person name="Abouelleil A."/>
            <person name="Allen A.W."/>
            <person name="Alvarado L."/>
            <person name="Arachchi H.M."/>
            <person name="Berlin A.M."/>
            <person name="Chapman S.B."/>
            <person name="Gainer-Dewar J."/>
            <person name="Goldberg J."/>
            <person name="Griggs A."/>
            <person name="Gujja S."/>
            <person name="Hansen M."/>
            <person name="Howarth C."/>
            <person name="Imamovic A."/>
            <person name="Ireland A."/>
            <person name="Larimer J."/>
            <person name="McCowan C."/>
            <person name="Murphy C."/>
            <person name="Pearson M."/>
            <person name="Poon T.W."/>
            <person name="Priest M."/>
            <person name="Roberts A."/>
            <person name="Saif S."/>
            <person name="Shea T."/>
            <person name="Sisk P."/>
            <person name="Sykes S."/>
            <person name="Wortman J."/>
            <person name="Nusbaum C."/>
            <person name="Birren B."/>
        </authorList>
    </citation>
    <scope>NUCLEOTIDE SEQUENCE [LARGE SCALE GENOMIC DNA]</scope>
    <source>
        <strain evidence="11 12">CBS 119918</strain>
    </source>
</reference>
<dbReference type="OrthoDB" id="18453at2759"/>
<evidence type="ECO:0000256" key="8">
    <source>
        <dbReference type="ARBA" id="ARBA00023306"/>
    </source>
</evidence>
<evidence type="ECO:0000256" key="4">
    <source>
        <dbReference type="ARBA" id="ARBA00022618"/>
    </source>
</evidence>
<gene>
    <name evidence="11" type="ORF">A1O9_04405</name>
</gene>
<keyword evidence="5" id="KW-0498">Mitosis</keyword>
<dbReference type="HOGENOM" id="CLU_064565_1_0_1"/>
<dbReference type="Proteomes" id="UP000027920">
    <property type="component" value="Unassembled WGS sequence"/>
</dbReference>
<evidence type="ECO:0000256" key="3">
    <source>
        <dbReference type="ARBA" id="ARBA00022454"/>
    </source>
</evidence>
<evidence type="ECO:0000256" key="1">
    <source>
        <dbReference type="ARBA" id="ARBA00004123"/>
    </source>
</evidence>
<name>A0A072PVF7_9EURO</name>
<evidence type="ECO:0000256" key="2">
    <source>
        <dbReference type="ARBA" id="ARBA00004629"/>
    </source>
</evidence>
<dbReference type="PANTHER" id="PTHR15459">
    <property type="entry name" value="POLYAMINE-MODULATED FACTOR 1"/>
    <property type="match status" value="1"/>
</dbReference>
<organism evidence="11 12">
    <name type="scientific">Exophiala aquamarina CBS 119918</name>
    <dbReference type="NCBI Taxonomy" id="1182545"/>
    <lineage>
        <taxon>Eukaryota</taxon>
        <taxon>Fungi</taxon>
        <taxon>Dikarya</taxon>
        <taxon>Ascomycota</taxon>
        <taxon>Pezizomycotina</taxon>
        <taxon>Eurotiomycetes</taxon>
        <taxon>Chaetothyriomycetidae</taxon>
        <taxon>Chaetothyriales</taxon>
        <taxon>Herpotrichiellaceae</taxon>
        <taxon>Exophiala</taxon>
    </lineage>
</organism>
<keyword evidence="3" id="KW-0158">Chromosome</keyword>
<protein>
    <recommendedName>
        <fullName evidence="13">MIND kinetochore complex component Nnf1</fullName>
    </recommendedName>
</protein>
<comment type="caution">
    <text evidence="11">The sequence shown here is derived from an EMBL/GenBank/DDBJ whole genome shotgun (WGS) entry which is preliminary data.</text>
</comment>
<comment type="subcellular location">
    <subcellularLocation>
        <location evidence="2">Chromosome</location>
        <location evidence="2">Centromere</location>
        <location evidence="2">Kinetochore</location>
    </subcellularLocation>
    <subcellularLocation>
        <location evidence="1">Nucleus</location>
    </subcellularLocation>
</comment>
<dbReference type="RefSeq" id="XP_013262150.1">
    <property type="nucleotide sequence ID" value="XM_013406696.1"/>
</dbReference>
<dbReference type="STRING" id="1182545.A0A072PVF7"/>
<dbReference type="PANTHER" id="PTHR15459:SF3">
    <property type="entry name" value="POLYAMINE-MODULATED FACTOR 1"/>
    <property type="match status" value="1"/>
</dbReference>
<dbReference type="EMBL" id="AMGV01000003">
    <property type="protein sequence ID" value="KEF59560.1"/>
    <property type="molecule type" value="Genomic_DNA"/>
</dbReference>
<accession>A0A072PVF7</accession>
<sequence length="218" mass="24194">MADRVSASPSPPPQAPIATTPGPRAAALQKVFAGALASSIKANSYANFSACFPTPAKYCPTAMGGVWKQLNTRLEEECTRDFEKILGERQVVEGLNQWDNMIEEARRRKHRAVEGEEPTRPMHTLSADELYTAHLAPYFQQATADLNSKLQRTQQENVQMMATIDQQRAEIERLLSGLDTAVKDIEDSVKAMQSHEEAGVSGLRTDVWQMEHEVALAR</sequence>
<keyword evidence="8" id="KW-0131">Cell cycle</keyword>
<keyword evidence="7" id="KW-0539">Nucleus</keyword>
<evidence type="ECO:0000256" key="6">
    <source>
        <dbReference type="ARBA" id="ARBA00022838"/>
    </source>
</evidence>
<keyword evidence="4" id="KW-0132">Cell division</keyword>
<evidence type="ECO:0000256" key="10">
    <source>
        <dbReference type="SAM" id="MobiDB-lite"/>
    </source>
</evidence>
<dbReference type="GO" id="GO:0000444">
    <property type="term" value="C:MIS12/MIND type complex"/>
    <property type="evidence" value="ECO:0007669"/>
    <property type="project" value="InterPro"/>
</dbReference>
<dbReference type="VEuPathDB" id="FungiDB:A1O9_04405"/>
<evidence type="ECO:0000313" key="11">
    <source>
        <dbReference type="EMBL" id="KEF59560.1"/>
    </source>
</evidence>
<dbReference type="Pfam" id="PF03980">
    <property type="entry name" value="Nnf1"/>
    <property type="match status" value="1"/>
</dbReference>
<dbReference type="AlphaFoldDB" id="A0A072PVF7"/>
<evidence type="ECO:0008006" key="13">
    <source>
        <dbReference type="Google" id="ProtNLM"/>
    </source>
</evidence>
<dbReference type="InterPro" id="IPR007128">
    <property type="entry name" value="PMF1/Nnf1"/>
</dbReference>
<dbReference type="GO" id="GO:0007059">
    <property type="term" value="P:chromosome segregation"/>
    <property type="evidence" value="ECO:0007669"/>
    <property type="project" value="TreeGrafter"/>
</dbReference>